<dbReference type="Proteomes" id="UP000029925">
    <property type="component" value="Unassembled WGS sequence"/>
</dbReference>
<protein>
    <submittedName>
        <fullName evidence="1">Uncharacterized protein</fullName>
    </submittedName>
</protein>
<dbReference type="EMBL" id="JRPF02000001">
    <property type="protein sequence ID" value="TLD79642.1"/>
    <property type="molecule type" value="Genomic_DNA"/>
</dbReference>
<name>A0A4V6HY91_9HELI</name>
<sequence length="93" mass="10736">MATNKNSKETVRKFERCEEYDYITSYESAKCLWFLASIHPKKYETTRSLTAYELFASATNYGLAIELLLKTIISGESGKSQIKYIIYISCLKK</sequence>
<evidence type="ECO:0000313" key="2">
    <source>
        <dbReference type="Proteomes" id="UP000029925"/>
    </source>
</evidence>
<dbReference type="OrthoDB" id="10002449at2"/>
<dbReference type="AlphaFoldDB" id="A0A4V6HY91"/>
<comment type="caution">
    <text evidence="1">The sequence shown here is derived from an EMBL/GenBank/DDBJ whole genome shotgun (WGS) entry which is preliminary data.</text>
</comment>
<accession>A0A4V6HY91</accession>
<dbReference type="GeneID" id="78150650"/>
<dbReference type="RefSeq" id="WP_058122016.1">
    <property type="nucleotide sequence ID" value="NZ_CAMTKE010000006.1"/>
</dbReference>
<evidence type="ECO:0000313" key="1">
    <source>
        <dbReference type="EMBL" id="TLD79642.1"/>
    </source>
</evidence>
<organism evidence="1 2">
    <name type="scientific">Helicobacter typhlonius</name>
    <dbReference type="NCBI Taxonomy" id="76936"/>
    <lineage>
        <taxon>Bacteria</taxon>
        <taxon>Pseudomonadati</taxon>
        <taxon>Campylobacterota</taxon>
        <taxon>Epsilonproteobacteria</taxon>
        <taxon>Campylobacterales</taxon>
        <taxon>Helicobacteraceae</taxon>
        <taxon>Helicobacter</taxon>
    </lineage>
</organism>
<gene>
    <name evidence="1" type="ORF">LS75_001565</name>
</gene>
<proteinExistence type="predicted"/>
<keyword evidence="2" id="KW-1185">Reference proteome</keyword>
<reference evidence="1 2" key="1">
    <citation type="journal article" date="2014" name="Genome Announc.">
        <title>Draft genome sequences of eight enterohepatic helicobacter species isolated from both laboratory and wild rodents.</title>
        <authorList>
            <person name="Sheh A."/>
            <person name="Shen Z."/>
            <person name="Fox J.G."/>
        </authorList>
    </citation>
    <scope>NUCLEOTIDE SEQUENCE [LARGE SCALE GENOMIC DNA]</scope>
    <source>
        <strain evidence="1 2">MIT 98-6810</strain>
    </source>
</reference>